<proteinExistence type="predicted"/>
<organism evidence="2 3">
    <name type="scientific">Roseibium album</name>
    <dbReference type="NCBI Taxonomy" id="311410"/>
    <lineage>
        <taxon>Bacteria</taxon>
        <taxon>Pseudomonadati</taxon>
        <taxon>Pseudomonadota</taxon>
        <taxon>Alphaproteobacteria</taxon>
        <taxon>Hyphomicrobiales</taxon>
        <taxon>Stappiaceae</taxon>
        <taxon>Roseibium</taxon>
    </lineage>
</organism>
<evidence type="ECO:0000313" key="3">
    <source>
        <dbReference type="Proteomes" id="UP000049983"/>
    </source>
</evidence>
<gene>
    <name evidence="2" type="ORF">LA5096_06016</name>
</gene>
<feature type="signal peptide" evidence="1">
    <location>
        <begin position="1"/>
        <end position="27"/>
    </location>
</feature>
<feature type="chain" id="PRO_5009788172" description="SH3 domain-containing protein" evidence="1">
    <location>
        <begin position="28"/>
        <end position="229"/>
    </location>
</feature>
<reference evidence="3" key="1">
    <citation type="submission" date="2015-07" db="EMBL/GenBank/DDBJ databases">
        <authorList>
            <person name="Rodrigo-Torres Lidia"/>
            <person name="Arahal R.David."/>
        </authorList>
    </citation>
    <scope>NUCLEOTIDE SEQUENCE [LARGE SCALE GENOMIC DNA]</scope>
    <source>
        <strain evidence="3">CECT 5096</strain>
    </source>
</reference>
<evidence type="ECO:0000256" key="1">
    <source>
        <dbReference type="SAM" id="SignalP"/>
    </source>
</evidence>
<name>A0A0M7AXG9_9HYPH</name>
<keyword evidence="1" id="KW-0732">Signal</keyword>
<dbReference type="GeneID" id="97673244"/>
<protein>
    <recommendedName>
        <fullName evidence="4">SH3 domain-containing protein</fullName>
    </recommendedName>
</protein>
<sequence>MYFSCLRASLALTIMASLTLSAGSASLAQTAFEAKPPVAPEEGGPRRWVVVGADVQLQSKPSSAAEVIRLLEKGEVLSNDGCQEAGHQIWCNVRSFRGGRGGFVGFQNLQPARGPDGIVPMGVDDSRRRAGKRDFDAKSKIACAQERGQALGSCEAATAQSDGGDAAVVVTFPNGFQRKLYFIHGEFVRASATMSGVGTDFAWNLTDDLYSIRVDDQRFELPIRLVFED</sequence>
<keyword evidence="3" id="KW-1185">Reference proteome</keyword>
<evidence type="ECO:0000313" key="2">
    <source>
        <dbReference type="EMBL" id="CTQ79106.1"/>
    </source>
</evidence>
<dbReference type="RefSeq" id="WP_144436202.1">
    <property type="nucleotide sequence ID" value="NZ_CXWA01000014.1"/>
</dbReference>
<dbReference type="AlphaFoldDB" id="A0A0M7AXG9"/>
<dbReference type="STRING" id="311410.LA5095_05766"/>
<dbReference type="EMBL" id="CXWC01000017">
    <property type="protein sequence ID" value="CTQ79106.1"/>
    <property type="molecule type" value="Genomic_DNA"/>
</dbReference>
<dbReference type="OrthoDB" id="8451772at2"/>
<accession>A0A0M7AXG9</accession>
<dbReference type="Proteomes" id="UP000049983">
    <property type="component" value="Unassembled WGS sequence"/>
</dbReference>
<evidence type="ECO:0008006" key="4">
    <source>
        <dbReference type="Google" id="ProtNLM"/>
    </source>
</evidence>